<dbReference type="EMBL" id="AM850133">
    <property type="protein sequence ID" value="CAO98973.1"/>
    <property type="molecule type" value="Genomic_DNA"/>
</dbReference>
<dbReference type="KEGG" id="vg:40525912"/>
<dbReference type="GeneID" id="40525912"/>
<dbReference type="RefSeq" id="YP_009665750.1">
    <property type="nucleotide sequence ID" value="NC_043262.1"/>
</dbReference>
<organism evidence="1">
    <name type="scientific">Bracoviriform inaniti</name>
    <dbReference type="NCBI Taxonomy" id="36344"/>
    <lineage>
        <taxon>Viruses</taxon>
        <taxon>Viruses incertae sedis</taxon>
        <taxon>Polydnaviriformidae</taxon>
        <taxon>Bracoviriform</taxon>
    </lineage>
</organism>
<evidence type="ECO:0000313" key="1">
    <source>
        <dbReference type="EMBL" id="CAO98973.1"/>
    </source>
</evidence>
<gene>
    <name evidence="1" type="primary">17.7g1</name>
</gene>
<reference evidence="1" key="2">
    <citation type="submission" date="2007-09" db="EMBL/GenBank/DDBJ databases">
        <authorList>
            <person name="Weber B."/>
        </authorList>
    </citation>
    <scope>NUCLEOTIDE SEQUENCE</scope>
</reference>
<name>A8E103_9VIRU</name>
<protein>
    <submittedName>
        <fullName evidence="1">17.7g1 protein</fullName>
    </submittedName>
</protein>
<sequence>MGTVSLARLLTQIIENSLDINGIQKEKTYLHQESDQSFNEFQLKFVNLRIYDKVLDVLDRTIFKNRNKQRTLVDRIRLSFGNFLRLRTAQSPNFLDASKIPLFKSLKINQMQLCLKGTSGID</sequence>
<reference evidence="1" key="1">
    <citation type="submission" date="2007-08" db="EMBL/GenBank/DDBJ databases">
        <authorList>
            <person name="Lanzrein B."/>
        </authorList>
    </citation>
    <scope>NUCLEOTIDE SEQUENCE</scope>
</reference>
<accession>A8E103</accession>
<proteinExistence type="predicted"/>